<dbReference type="Gene3D" id="2.40.50.140">
    <property type="entry name" value="Nucleic acid-binding proteins"/>
    <property type="match status" value="1"/>
</dbReference>
<keyword evidence="3" id="KW-1185">Reference proteome</keyword>
<dbReference type="Proteomes" id="UP000316726">
    <property type="component" value="Chromosome 7"/>
</dbReference>
<dbReference type="PANTHER" id="PTHR13369:SF0">
    <property type="entry name" value="GLUTATHIONE S-TRANSFERASE C-TERMINAL DOMAIN-CONTAINING PROTEIN"/>
    <property type="match status" value="1"/>
</dbReference>
<dbReference type="Gene3D" id="3.40.50.150">
    <property type="entry name" value="Vaccinia Virus protein VP39"/>
    <property type="match status" value="1"/>
</dbReference>
<dbReference type="PANTHER" id="PTHR13369">
    <property type="match status" value="1"/>
</dbReference>
<name>A0A5B8MNJ1_9CHLO</name>
<dbReference type="CDD" id="cd02440">
    <property type="entry name" value="AdoMet_MTases"/>
    <property type="match status" value="1"/>
</dbReference>
<dbReference type="InterPro" id="IPR025714">
    <property type="entry name" value="Methyltranfer_dom"/>
</dbReference>
<dbReference type="AlphaFoldDB" id="A0A5B8MNJ1"/>
<evidence type="ECO:0000313" key="3">
    <source>
        <dbReference type="Proteomes" id="UP000316726"/>
    </source>
</evidence>
<evidence type="ECO:0000313" key="2">
    <source>
        <dbReference type="EMBL" id="QDZ22238.1"/>
    </source>
</evidence>
<dbReference type="SUPFAM" id="SSF53335">
    <property type="entry name" value="S-adenosyl-L-methionine-dependent methyltransferases"/>
    <property type="match status" value="1"/>
</dbReference>
<dbReference type="STRING" id="1764295.A0A5B8MNJ1"/>
<accession>A0A5B8MNJ1</accession>
<feature type="domain" description="Methyltransferase" evidence="1">
    <location>
        <begin position="315"/>
        <end position="450"/>
    </location>
</feature>
<dbReference type="GO" id="GO:0005737">
    <property type="term" value="C:cytoplasm"/>
    <property type="evidence" value="ECO:0007669"/>
    <property type="project" value="TreeGrafter"/>
</dbReference>
<reference evidence="2 3" key="1">
    <citation type="submission" date="2018-07" db="EMBL/GenBank/DDBJ databases">
        <title>The complete nuclear genome of the prasinophyte Chloropicon primus (CCMP1205).</title>
        <authorList>
            <person name="Pombert J.-F."/>
            <person name="Otis C."/>
            <person name="Turmel M."/>
            <person name="Lemieux C."/>
        </authorList>
    </citation>
    <scope>NUCLEOTIDE SEQUENCE [LARGE SCALE GENOMIC DNA]</scope>
    <source>
        <strain evidence="2 3">CCMP1205</strain>
    </source>
</reference>
<dbReference type="InterPro" id="IPR012340">
    <property type="entry name" value="NA-bd_OB-fold"/>
</dbReference>
<dbReference type="GO" id="GO:0008168">
    <property type="term" value="F:methyltransferase activity"/>
    <property type="evidence" value="ECO:0007669"/>
    <property type="project" value="UniProtKB-KW"/>
</dbReference>
<evidence type="ECO:0000259" key="1">
    <source>
        <dbReference type="Pfam" id="PF13679"/>
    </source>
</evidence>
<sequence>MIDAPHWTVTGRVTRRREHGKKLLFFDVTVDRELSLPLLASSAESSPKRDRSGDARCCSTATVRNTMPTFEGREVPTFQVVHSMRCYPEGAMDLKRFKCLTKLVMPKAVVRVKGKFGRTKTQELSLFADDLQIVRVQPDPSAVVKMLCNTWCASDDDDDGGGGAGGDEGDSLFDVRYCAEALGGGGGDSSSSSEGEVWFGHKELVRDLQELMLHHPSQFRRECSSIARQLQGLPPHRMRSKPMKIQARDVALLDGGYSTGLREAYAVDSALGEEVETAMGALGGDMSGLLEKLIQNLPCLDPEEKRRRELYMREKKWPQILWIASQVERMLGGLRSPEGGGSSRAAPVRIADVGAGRGDLSLALALKFRDCQFVVIDVNESSLNQGKALAARLKIKNVTFLLQDVKCISRFNEDFDLFIGLHACGGLTDAILEQVSLQRSPASFLICTCCFGKNKDLRPEAFAPAFGRHGEEGCERTLCRLADCQEHDLSSKAMHAVNAGRLRVLEGLVGSAALACTLKAFPRRWSSKNMVLCGEHRSRKTEPLAVKQ</sequence>
<proteinExistence type="predicted"/>
<protein>
    <submittedName>
        <fullName evidence="2">Putative methyltransferase</fullName>
    </submittedName>
</protein>
<keyword evidence="2" id="KW-0808">Transferase</keyword>
<dbReference type="Pfam" id="PF13679">
    <property type="entry name" value="Methyltransf_32"/>
    <property type="match status" value="1"/>
</dbReference>
<organism evidence="2 3">
    <name type="scientific">Chloropicon primus</name>
    <dbReference type="NCBI Taxonomy" id="1764295"/>
    <lineage>
        <taxon>Eukaryota</taxon>
        <taxon>Viridiplantae</taxon>
        <taxon>Chlorophyta</taxon>
        <taxon>Chloropicophyceae</taxon>
        <taxon>Chloropicales</taxon>
        <taxon>Chloropicaceae</taxon>
        <taxon>Chloropicon</taxon>
    </lineage>
</organism>
<gene>
    <name evidence="2" type="ORF">A3770_07p47560</name>
</gene>
<dbReference type="GO" id="GO:0032259">
    <property type="term" value="P:methylation"/>
    <property type="evidence" value="ECO:0007669"/>
    <property type="project" value="UniProtKB-KW"/>
</dbReference>
<keyword evidence="2" id="KW-0489">Methyltransferase</keyword>
<dbReference type="OrthoDB" id="10258156at2759"/>
<dbReference type="EMBL" id="CP031040">
    <property type="protein sequence ID" value="QDZ22238.1"/>
    <property type="molecule type" value="Genomic_DNA"/>
</dbReference>
<dbReference type="InterPro" id="IPR029063">
    <property type="entry name" value="SAM-dependent_MTases_sf"/>
</dbReference>